<sequence>MTREFSEVPAIGRSRPREELFQQLQLLVPPTKPLKAQHRPVLPGGPRQKGSLWGLGSTQRLAWPREGQLSLQPHAVP</sequence>
<evidence type="ECO:0000256" key="1">
    <source>
        <dbReference type="SAM" id="MobiDB-lite"/>
    </source>
</evidence>
<evidence type="ECO:0000313" key="3">
    <source>
        <dbReference type="Proteomes" id="UP000234681"/>
    </source>
</evidence>
<organism evidence="2 3">
    <name type="scientific">Rattus norvegicus</name>
    <name type="common">Rat</name>
    <dbReference type="NCBI Taxonomy" id="10116"/>
    <lineage>
        <taxon>Eukaryota</taxon>
        <taxon>Metazoa</taxon>
        <taxon>Chordata</taxon>
        <taxon>Craniata</taxon>
        <taxon>Vertebrata</taxon>
        <taxon>Euteleostomi</taxon>
        <taxon>Mammalia</taxon>
        <taxon>Eutheria</taxon>
        <taxon>Euarchontoglires</taxon>
        <taxon>Glires</taxon>
        <taxon>Rodentia</taxon>
        <taxon>Myomorpha</taxon>
        <taxon>Muroidea</taxon>
        <taxon>Muridae</taxon>
        <taxon>Murinae</taxon>
        <taxon>Rattus</taxon>
    </lineage>
</organism>
<gene>
    <name evidence="2" type="ORF">rCG_52012</name>
</gene>
<dbReference type="Proteomes" id="UP000234681">
    <property type="component" value="Chromosome 2"/>
</dbReference>
<evidence type="ECO:0000313" key="2">
    <source>
        <dbReference type="EMBL" id="EDL85796.1"/>
    </source>
</evidence>
<name>A6K2Q4_RAT</name>
<dbReference type="AlphaFoldDB" id="A6K2Q4"/>
<protein>
    <submittedName>
        <fullName evidence="2">RCG52012</fullName>
    </submittedName>
</protein>
<reference evidence="2 3" key="1">
    <citation type="submission" date="2005-09" db="EMBL/GenBank/DDBJ databases">
        <authorList>
            <person name="Mural R.J."/>
            <person name="Li P.W."/>
            <person name="Adams M.D."/>
            <person name="Amanatides P.G."/>
            <person name="Baden-Tillson H."/>
            <person name="Barnstead M."/>
            <person name="Chin S.H."/>
            <person name="Dew I."/>
            <person name="Evans C.A."/>
            <person name="Ferriera S."/>
            <person name="Flanigan M."/>
            <person name="Fosler C."/>
            <person name="Glodek A."/>
            <person name="Gu Z."/>
            <person name="Holt R.A."/>
            <person name="Jennings D."/>
            <person name="Kraft C.L."/>
            <person name="Lu F."/>
            <person name="Nguyen T."/>
            <person name="Nusskern D.R."/>
            <person name="Pfannkoch C.M."/>
            <person name="Sitter C."/>
            <person name="Sutton G.G."/>
            <person name="Venter J.C."/>
            <person name="Wang Z."/>
            <person name="Woodage T."/>
            <person name="Zheng X.H."/>
            <person name="Zhong F."/>
        </authorList>
    </citation>
    <scope>NUCLEOTIDE SEQUENCE [LARGE SCALE GENOMIC DNA]</scope>
    <source>
        <strain>BN</strain>
        <strain evidence="3">Sprague-Dawley</strain>
    </source>
</reference>
<proteinExistence type="predicted"/>
<feature type="region of interest" description="Disordered" evidence="1">
    <location>
        <begin position="31"/>
        <end position="55"/>
    </location>
</feature>
<dbReference type="EMBL" id="CH474015">
    <property type="protein sequence ID" value="EDL85796.1"/>
    <property type="molecule type" value="Genomic_DNA"/>
</dbReference>
<accession>A6K2Q4</accession>